<feature type="non-terminal residue" evidence="1">
    <location>
        <position position="1"/>
    </location>
</feature>
<dbReference type="Pfam" id="PF09259">
    <property type="entry name" value="Fve"/>
    <property type="match status" value="1"/>
</dbReference>
<reference evidence="1 2" key="1">
    <citation type="submission" date="2018-06" db="EMBL/GenBank/DDBJ databases">
        <title>A transcriptomic atlas of mushroom development highlights an independent origin of complex multicellularity.</title>
        <authorList>
            <consortium name="DOE Joint Genome Institute"/>
            <person name="Krizsan K."/>
            <person name="Almasi E."/>
            <person name="Merenyi Z."/>
            <person name="Sahu N."/>
            <person name="Viragh M."/>
            <person name="Koszo T."/>
            <person name="Mondo S."/>
            <person name="Kiss B."/>
            <person name="Balint B."/>
            <person name="Kues U."/>
            <person name="Barry K."/>
            <person name="Hegedus J.C."/>
            <person name="Henrissat B."/>
            <person name="Johnson J."/>
            <person name="Lipzen A."/>
            <person name="Ohm R."/>
            <person name="Nagy I."/>
            <person name="Pangilinan J."/>
            <person name="Yan J."/>
            <person name="Xiong Y."/>
            <person name="Grigoriev I.V."/>
            <person name="Hibbett D.S."/>
            <person name="Nagy L.G."/>
        </authorList>
    </citation>
    <scope>NUCLEOTIDE SEQUENCE [LARGE SCALE GENOMIC DNA]</scope>
    <source>
        <strain evidence="1 2">SZMC22713</strain>
    </source>
</reference>
<dbReference type="InterPro" id="IPR015339">
    <property type="entry name" value="Immunomodulatory_FIP-Fve_fun"/>
</dbReference>
<dbReference type="OrthoDB" id="10261027at2759"/>
<accession>A0A4Y7Q2V5</accession>
<dbReference type="Gene3D" id="2.60.40.1790">
    <property type="entry name" value="Fungal immunomodulatory protein Fve"/>
    <property type="match status" value="1"/>
</dbReference>
<evidence type="ECO:0000313" key="2">
    <source>
        <dbReference type="Proteomes" id="UP000294933"/>
    </source>
</evidence>
<dbReference type="InterPro" id="IPR036344">
    <property type="entry name" value="FIP_sf"/>
</dbReference>
<dbReference type="Proteomes" id="UP000294933">
    <property type="component" value="Unassembled WGS sequence"/>
</dbReference>
<keyword evidence="2" id="KW-1185">Reference proteome</keyword>
<dbReference type="AlphaFoldDB" id="A0A4Y7Q2V5"/>
<evidence type="ECO:0000313" key="1">
    <source>
        <dbReference type="EMBL" id="TDL21120.1"/>
    </source>
</evidence>
<dbReference type="GO" id="GO:0030246">
    <property type="term" value="F:carbohydrate binding"/>
    <property type="evidence" value="ECO:0007669"/>
    <property type="project" value="InterPro"/>
</dbReference>
<organism evidence="1 2">
    <name type="scientific">Rickenella mellea</name>
    <dbReference type="NCBI Taxonomy" id="50990"/>
    <lineage>
        <taxon>Eukaryota</taxon>
        <taxon>Fungi</taxon>
        <taxon>Dikarya</taxon>
        <taxon>Basidiomycota</taxon>
        <taxon>Agaricomycotina</taxon>
        <taxon>Agaricomycetes</taxon>
        <taxon>Hymenochaetales</taxon>
        <taxon>Rickenellaceae</taxon>
        <taxon>Rickenella</taxon>
    </lineage>
</organism>
<name>A0A4Y7Q2V5_9AGAM</name>
<dbReference type="VEuPathDB" id="FungiDB:BD410DRAFT_771870"/>
<dbReference type="InterPro" id="IPR053742">
    <property type="entry name" value="Fungal_ImmunoLectin_sf"/>
</dbReference>
<dbReference type="SMR" id="A0A4Y7Q2V5"/>
<protein>
    <submittedName>
        <fullName evidence="1">Fungal immunomodulatory protein</fullName>
    </submittedName>
</protein>
<dbReference type="SUPFAM" id="SSF101542">
    <property type="entry name" value="Fungal immunomodulatory protein, FIP"/>
    <property type="match status" value="1"/>
</dbReference>
<proteinExistence type="predicted"/>
<dbReference type="EMBL" id="ML170183">
    <property type="protein sequence ID" value="TDL21120.1"/>
    <property type="molecule type" value="Genomic_DNA"/>
</dbReference>
<dbReference type="GO" id="GO:0002682">
    <property type="term" value="P:regulation of immune system process"/>
    <property type="evidence" value="ECO:0007669"/>
    <property type="project" value="InterPro"/>
</dbReference>
<sequence length="106" mass="12526">SGQPHIDFDYTPKWTSVPWGRPGDFYINDVTFPKVLRDKPYKYHVFKGDEDLGVREPYEIRSDGSQTVNILEYHRGYGILETNPIVIYLLDPDTEVEYKLTEWQKK</sequence>
<gene>
    <name evidence="1" type="ORF">BD410DRAFT_771870</name>
</gene>